<evidence type="ECO:0000313" key="2">
    <source>
        <dbReference type="EMBL" id="MDQ0480309.1"/>
    </source>
</evidence>
<accession>A0ABU0JW53</accession>
<evidence type="ECO:0000313" key="3">
    <source>
        <dbReference type="Proteomes" id="UP001224418"/>
    </source>
</evidence>
<keyword evidence="1" id="KW-0472">Membrane</keyword>
<reference evidence="2 3" key="1">
    <citation type="submission" date="2023-07" db="EMBL/GenBank/DDBJ databases">
        <title>Genomic Encyclopedia of Type Strains, Phase IV (KMG-IV): sequencing the most valuable type-strain genomes for metagenomic binning, comparative biology and taxonomic classification.</title>
        <authorList>
            <person name="Goeker M."/>
        </authorList>
    </citation>
    <scope>NUCLEOTIDE SEQUENCE [LARGE SCALE GENOMIC DNA]</scope>
    <source>
        <strain evidence="2 3">DSM 1400</strain>
    </source>
</reference>
<feature type="transmembrane region" description="Helical" evidence="1">
    <location>
        <begin position="111"/>
        <end position="130"/>
    </location>
</feature>
<evidence type="ECO:0000256" key="1">
    <source>
        <dbReference type="SAM" id="Phobius"/>
    </source>
</evidence>
<feature type="transmembrane region" description="Helical" evidence="1">
    <location>
        <begin position="6"/>
        <end position="31"/>
    </location>
</feature>
<dbReference type="EMBL" id="JAUSWN010000017">
    <property type="protein sequence ID" value="MDQ0480309.1"/>
    <property type="molecule type" value="Genomic_DNA"/>
</dbReference>
<protein>
    <recommendedName>
        <fullName evidence="4">DUF3592 domain-containing protein</fullName>
    </recommendedName>
</protein>
<comment type="caution">
    <text evidence="2">The sequence shown here is derived from an EMBL/GenBank/DDBJ whole genome shotgun (WGS) entry which is preliminary data.</text>
</comment>
<name>A0ABU0JW53_HATLI</name>
<keyword evidence="3" id="KW-1185">Reference proteome</keyword>
<dbReference type="RefSeq" id="WP_307356214.1">
    <property type="nucleotide sequence ID" value="NZ_BAAACJ010000013.1"/>
</dbReference>
<evidence type="ECO:0008006" key="4">
    <source>
        <dbReference type="Google" id="ProtNLM"/>
    </source>
</evidence>
<sequence>MAQNTQGIFIFGVTAIASIVYSAYQFIVYIINRKLISYTTGLIVDTKTVVPEPMKKNNSRLAIVKFRVDSKYYISSNRVQVPMSAQIGDKIKIAYFKDNPSELFTTSLKGASIFFIIGIICMAIMFYLIYSN</sequence>
<gene>
    <name evidence="2" type="ORF">QOZ93_002057</name>
</gene>
<keyword evidence="1" id="KW-0812">Transmembrane</keyword>
<organism evidence="2 3">
    <name type="scientific">Hathewaya limosa</name>
    <name type="common">Clostridium limosum</name>
    <dbReference type="NCBI Taxonomy" id="1536"/>
    <lineage>
        <taxon>Bacteria</taxon>
        <taxon>Bacillati</taxon>
        <taxon>Bacillota</taxon>
        <taxon>Clostridia</taxon>
        <taxon>Eubacteriales</taxon>
        <taxon>Clostridiaceae</taxon>
        <taxon>Hathewaya</taxon>
    </lineage>
</organism>
<dbReference type="Proteomes" id="UP001224418">
    <property type="component" value="Unassembled WGS sequence"/>
</dbReference>
<proteinExistence type="predicted"/>
<keyword evidence="1" id="KW-1133">Transmembrane helix</keyword>